<feature type="domain" description="GRF-type" evidence="14">
    <location>
        <begin position="563"/>
        <end position="624"/>
    </location>
</feature>
<dbReference type="GO" id="GO:0008270">
    <property type="term" value="F:zinc ion binding"/>
    <property type="evidence" value="ECO:0007669"/>
    <property type="project" value="UniProtKB-KW"/>
</dbReference>
<feature type="site" description="Interaction with DNA substrate" evidence="10">
    <location>
        <position position="299"/>
    </location>
</feature>
<evidence type="ECO:0000256" key="11">
    <source>
        <dbReference type="PROSITE-ProRule" id="PRU01343"/>
    </source>
</evidence>
<evidence type="ECO:0000256" key="1">
    <source>
        <dbReference type="ARBA" id="ARBA00007092"/>
    </source>
</evidence>
<keyword evidence="12" id="KW-0234">DNA repair</keyword>
<dbReference type="NCBIfam" id="TIGR00633">
    <property type="entry name" value="xth"/>
    <property type="match status" value="1"/>
</dbReference>
<keyword evidence="16" id="KW-1185">Reference proteome</keyword>
<dbReference type="GO" id="GO:0006284">
    <property type="term" value="P:base-excision repair"/>
    <property type="evidence" value="ECO:0007669"/>
    <property type="project" value="TreeGrafter"/>
</dbReference>
<evidence type="ECO:0000256" key="4">
    <source>
        <dbReference type="ARBA" id="ARBA00022801"/>
    </source>
</evidence>
<organism evidence="15 16">
    <name type="scientific">Coniophora puteana (strain RWD-64-598)</name>
    <name type="common">Brown rot fungus</name>
    <dbReference type="NCBI Taxonomy" id="741705"/>
    <lineage>
        <taxon>Eukaryota</taxon>
        <taxon>Fungi</taxon>
        <taxon>Dikarya</taxon>
        <taxon>Basidiomycota</taxon>
        <taxon>Agaricomycotina</taxon>
        <taxon>Agaricomycetes</taxon>
        <taxon>Agaricomycetidae</taxon>
        <taxon>Boletales</taxon>
        <taxon>Coniophorineae</taxon>
        <taxon>Coniophoraceae</taxon>
        <taxon>Coniophora</taxon>
    </lineage>
</organism>
<dbReference type="OrthoDB" id="391817at2759"/>
<feature type="compositionally biased region" description="Low complexity" evidence="13">
    <location>
        <begin position="430"/>
        <end position="442"/>
    </location>
</feature>
<feature type="compositionally biased region" description="Polar residues" evidence="13">
    <location>
        <begin position="485"/>
        <end position="495"/>
    </location>
</feature>
<dbReference type="KEGG" id="cput:CONPUDRAFT_106852"/>
<feature type="binding site" evidence="9">
    <location>
        <position position="200"/>
    </location>
    <ligand>
        <name>Mg(2+)</name>
        <dbReference type="ChEBI" id="CHEBI:18420"/>
        <label>1</label>
    </ligand>
</feature>
<dbReference type="GO" id="GO:0003906">
    <property type="term" value="F:DNA-(apurinic or apyrimidinic site) endonuclease activity"/>
    <property type="evidence" value="ECO:0007669"/>
    <property type="project" value="TreeGrafter"/>
</dbReference>
<dbReference type="PANTHER" id="PTHR22748:SF4">
    <property type="entry name" value="DNA-(APURINIC OR APYRIMIDINIC SITE) ENDONUCLEASE 2"/>
    <property type="match status" value="1"/>
</dbReference>
<comment type="similarity">
    <text evidence="1 12">Belongs to the DNA repair enzymes AP/ExoA family.</text>
</comment>
<evidence type="ECO:0000259" key="14">
    <source>
        <dbReference type="PROSITE" id="PS51999"/>
    </source>
</evidence>
<dbReference type="InterPro" id="IPR004808">
    <property type="entry name" value="AP_endonuc_1"/>
</dbReference>
<dbReference type="SUPFAM" id="SSF56219">
    <property type="entry name" value="DNase I-like"/>
    <property type="match status" value="1"/>
</dbReference>
<evidence type="ECO:0000256" key="5">
    <source>
        <dbReference type="ARBA" id="ARBA00022833"/>
    </source>
</evidence>
<comment type="caution">
    <text evidence="15">The sequence shown here is derived from an EMBL/GenBank/DDBJ whole genome shotgun (WGS) entry which is preliminary data.</text>
</comment>
<dbReference type="CDD" id="cd09088">
    <property type="entry name" value="Ape2-like_AP-endo"/>
    <property type="match status" value="1"/>
</dbReference>
<keyword evidence="7" id="KW-0539">Nucleus</keyword>
<feature type="binding site" evidence="9">
    <location>
        <position position="198"/>
    </location>
    <ligand>
        <name>Mg(2+)</name>
        <dbReference type="ChEBI" id="CHEBI:18420"/>
        <label>1</label>
    </ligand>
</feature>
<keyword evidence="6 9" id="KW-0460">Magnesium</keyword>
<feature type="binding site" evidence="9">
    <location>
        <position position="7"/>
    </location>
    <ligand>
        <name>Mg(2+)</name>
        <dbReference type="ChEBI" id="CHEBI:18420"/>
        <label>1</label>
    </ligand>
</feature>
<accession>A0A5M3MHX7</accession>
<reference evidence="16" key="1">
    <citation type="journal article" date="2012" name="Science">
        <title>The Paleozoic origin of enzymatic lignin decomposition reconstructed from 31 fungal genomes.</title>
        <authorList>
            <person name="Floudas D."/>
            <person name="Binder M."/>
            <person name="Riley R."/>
            <person name="Barry K."/>
            <person name="Blanchette R.A."/>
            <person name="Henrissat B."/>
            <person name="Martinez A.T."/>
            <person name="Otillar R."/>
            <person name="Spatafora J.W."/>
            <person name="Yadav J.S."/>
            <person name="Aerts A."/>
            <person name="Benoit I."/>
            <person name="Boyd A."/>
            <person name="Carlson A."/>
            <person name="Copeland A."/>
            <person name="Coutinho P.M."/>
            <person name="de Vries R.P."/>
            <person name="Ferreira P."/>
            <person name="Findley K."/>
            <person name="Foster B."/>
            <person name="Gaskell J."/>
            <person name="Glotzer D."/>
            <person name="Gorecki P."/>
            <person name="Heitman J."/>
            <person name="Hesse C."/>
            <person name="Hori C."/>
            <person name="Igarashi K."/>
            <person name="Jurgens J.A."/>
            <person name="Kallen N."/>
            <person name="Kersten P."/>
            <person name="Kohler A."/>
            <person name="Kuees U."/>
            <person name="Kumar T.K.A."/>
            <person name="Kuo A."/>
            <person name="LaButti K."/>
            <person name="Larrondo L.F."/>
            <person name="Lindquist E."/>
            <person name="Ling A."/>
            <person name="Lombard V."/>
            <person name="Lucas S."/>
            <person name="Lundell T."/>
            <person name="Martin R."/>
            <person name="McLaughlin D.J."/>
            <person name="Morgenstern I."/>
            <person name="Morin E."/>
            <person name="Murat C."/>
            <person name="Nagy L.G."/>
            <person name="Nolan M."/>
            <person name="Ohm R.A."/>
            <person name="Patyshakuliyeva A."/>
            <person name="Rokas A."/>
            <person name="Ruiz-Duenas F.J."/>
            <person name="Sabat G."/>
            <person name="Salamov A."/>
            <person name="Samejima M."/>
            <person name="Schmutz J."/>
            <person name="Slot J.C."/>
            <person name="St John F."/>
            <person name="Stenlid J."/>
            <person name="Sun H."/>
            <person name="Sun S."/>
            <person name="Syed K."/>
            <person name="Tsang A."/>
            <person name="Wiebenga A."/>
            <person name="Young D."/>
            <person name="Pisabarro A."/>
            <person name="Eastwood D.C."/>
            <person name="Martin F."/>
            <person name="Cullen D."/>
            <person name="Grigoriev I.V."/>
            <person name="Hibbett D.S."/>
        </authorList>
    </citation>
    <scope>NUCLEOTIDE SEQUENCE [LARGE SCALE GENOMIC DNA]</scope>
    <source>
        <strain evidence="16">RWD-64-598 SS2</strain>
    </source>
</reference>
<dbReference type="EMBL" id="JH711581">
    <property type="protein sequence ID" value="EIW78839.1"/>
    <property type="molecule type" value="Genomic_DNA"/>
</dbReference>
<feature type="active site" description="Proton acceptor" evidence="8">
    <location>
        <position position="299"/>
    </location>
</feature>
<dbReference type="GO" id="GO:0005634">
    <property type="term" value="C:nucleus"/>
    <property type="evidence" value="ECO:0007669"/>
    <property type="project" value="TreeGrafter"/>
</dbReference>
<keyword evidence="4" id="KW-0378">Hydrolase</keyword>
<feature type="active site" evidence="8">
    <location>
        <position position="159"/>
    </location>
</feature>
<dbReference type="PROSITE" id="PS51999">
    <property type="entry name" value="ZF_GRF"/>
    <property type="match status" value="1"/>
</dbReference>
<dbReference type="Pfam" id="PF03372">
    <property type="entry name" value="Exo_endo_phos"/>
    <property type="match status" value="1"/>
</dbReference>
<feature type="binding site" evidence="9">
    <location>
        <position position="42"/>
    </location>
    <ligand>
        <name>Mg(2+)</name>
        <dbReference type="ChEBI" id="CHEBI:18420"/>
        <label>1</label>
    </ligand>
</feature>
<feature type="region of interest" description="Disordered" evidence="13">
    <location>
        <begin position="358"/>
        <end position="516"/>
    </location>
</feature>
<sequence length="638" mass="70571">MRILSWNINGVRTLPQYHPWNSFKLFQGILEHLKADIICFQEMKTSRTALVKDVAVPDHFDSFFSFPASKGGYSGVAVYTDTRTVTALKAEEGLSGTLQPKPPFQTEERISRSYPYAHEMDLMSSVEGESDAPSDLSVLDEEGRGLVIDLGLFVLINVYCPNETSDTRLPYKMNYHFMLQERVRKLVAEGRQVMVVGDINVCAAPIDHCDGHLPSNVETFYDHPARAWFQNWRHPQGEMIDVLRQFWPERKGMYTCWNTKISARDTNYGTRIDYVLVTPGLMPWIRHGDIQASVKGSDHCPIYVDLRDEITTESGKIIYLKDVMPVDGNAQRVPPRIAAKRWDEFSGKQQLLSTFFGKKGKAPATPQADSSQPAAKEVPPATKTRQSSGTRTASQSATDTIEHPSSIPESIDVDVGSLKPSPSPTPQPSSTPNNPSSQSSSSTAGQKRKLPRAQSAASKPAKKPKPGQSSIASFFAQPLAPSFSPPNTTSIASRSQDTDRNPDRGPVTLPISAADPDLDADYQLALKLSQELEAEPVPPAATSTKESSKAWSNLMAPVAAPNCTVHDEPTKLYTVNKQGPNKGKTFYLCSRPVGPGYDRGRSERLREEVNHEYRCNYFKWASDVKRESLSRATDSSSS</sequence>
<feature type="active site" description="Proton donor/acceptor" evidence="8">
    <location>
        <position position="198"/>
    </location>
</feature>
<comment type="cofactor">
    <cofactor evidence="9 12">
        <name>Mg(2+)</name>
        <dbReference type="ChEBI" id="CHEBI:18420"/>
    </cofactor>
    <cofactor evidence="9 12">
        <name>Mn(2+)</name>
        <dbReference type="ChEBI" id="CHEBI:29035"/>
    </cofactor>
    <text evidence="9 12">Probably binds two magnesium or manganese ions per subunit.</text>
</comment>
<dbReference type="AlphaFoldDB" id="A0A5M3MHX7"/>
<evidence type="ECO:0000256" key="9">
    <source>
        <dbReference type="PIRSR" id="PIRSR604808-2"/>
    </source>
</evidence>
<evidence type="ECO:0000256" key="6">
    <source>
        <dbReference type="ARBA" id="ARBA00022842"/>
    </source>
</evidence>
<dbReference type="RefSeq" id="XP_007770611.1">
    <property type="nucleotide sequence ID" value="XM_007772421.1"/>
</dbReference>
<name>A0A5M3MHX7_CONPW</name>
<keyword evidence="3 11" id="KW-0863">Zinc-finger</keyword>
<proteinExistence type="inferred from homology"/>
<evidence type="ECO:0000313" key="15">
    <source>
        <dbReference type="EMBL" id="EIW78839.1"/>
    </source>
</evidence>
<dbReference type="InterPro" id="IPR036691">
    <property type="entry name" value="Endo/exonu/phosph_ase_sf"/>
</dbReference>
<dbReference type="GeneID" id="19198614"/>
<evidence type="ECO:0000313" key="16">
    <source>
        <dbReference type="Proteomes" id="UP000053558"/>
    </source>
</evidence>
<feature type="site" description="Important for catalytic activity" evidence="10">
    <location>
        <position position="273"/>
    </location>
</feature>
<dbReference type="Proteomes" id="UP000053558">
    <property type="component" value="Unassembled WGS sequence"/>
</dbReference>
<dbReference type="PROSITE" id="PS51435">
    <property type="entry name" value="AP_NUCLEASE_F1_4"/>
    <property type="match status" value="1"/>
</dbReference>
<dbReference type="GO" id="GO:0008311">
    <property type="term" value="F:double-stranded DNA 3'-5' DNA exonuclease activity"/>
    <property type="evidence" value="ECO:0007669"/>
    <property type="project" value="TreeGrafter"/>
</dbReference>
<dbReference type="InterPro" id="IPR010666">
    <property type="entry name" value="Znf_GRF"/>
</dbReference>
<evidence type="ECO:0000256" key="12">
    <source>
        <dbReference type="RuleBase" id="RU362131"/>
    </source>
</evidence>
<dbReference type="OMA" id="SFWICPR"/>
<feature type="binding site" evidence="9">
    <location>
        <position position="299"/>
    </location>
    <ligand>
        <name>Mg(2+)</name>
        <dbReference type="ChEBI" id="CHEBI:18420"/>
        <label>1</label>
    </ligand>
</feature>
<evidence type="ECO:0000256" key="8">
    <source>
        <dbReference type="PIRSR" id="PIRSR604808-1"/>
    </source>
</evidence>
<protein>
    <recommendedName>
        <fullName evidence="12">DNA-(apurinic or apyrimidinic site) endonuclease</fullName>
        <ecNumber evidence="12">3.1.-.-</ecNumber>
    </recommendedName>
</protein>
<keyword evidence="5" id="KW-0862">Zinc</keyword>
<feature type="site" description="Transition state stabilizer" evidence="10">
    <location>
        <position position="200"/>
    </location>
</feature>
<evidence type="ECO:0000256" key="3">
    <source>
        <dbReference type="ARBA" id="ARBA00022771"/>
    </source>
</evidence>
<keyword evidence="12" id="KW-0227">DNA damage</keyword>
<feature type="compositionally biased region" description="Polar residues" evidence="13">
    <location>
        <begin position="383"/>
        <end position="399"/>
    </location>
</feature>
<keyword evidence="2 9" id="KW-0479">Metal-binding</keyword>
<evidence type="ECO:0000256" key="13">
    <source>
        <dbReference type="SAM" id="MobiDB-lite"/>
    </source>
</evidence>
<dbReference type="EC" id="3.1.-.-" evidence="12"/>
<keyword evidence="9" id="KW-0464">Manganese</keyword>
<dbReference type="InterPro" id="IPR005135">
    <property type="entry name" value="Endo/exonuclease/phosphatase"/>
</dbReference>
<dbReference type="Pfam" id="PF06839">
    <property type="entry name" value="Zn_ribbon_GRF"/>
    <property type="match status" value="1"/>
</dbReference>
<dbReference type="Gene3D" id="3.60.10.10">
    <property type="entry name" value="Endonuclease/exonuclease/phosphatase"/>
    <property type="match status" value="1"/>
</dbReference>
<dbReference type="GO" id="GO:0008081">
    <property type="term" value="F:phosphoric diester hydrolase activity"/>
    <property type="evidence" value="ECO:0007669"/>
    <property type="project" value="TreeGrafter"/>
</dbReference>
<evidence type="ECO:0000256" key="10">
    <source>
        <dbReference type="PIRSR" id="PIRSR604808-3"/>
    </source>
</evidence>
<dbReference type="PANTHER" id="PTHR22748">
    <property type="entry name" value="AP ENDONUCLEASE"/>
    <property type="match status" value="1"/>
</dbReference>
<feature type="binding site" evidence="9">
    <location>
        <position position="298"/>
    </location>
    <ligand>
        <name>Mg(2+)</name>
        <dbReference type="ChEBI" id="CHEBI:18420"/>
        <label>1</label>
    </ligand>
</feature>
<gene>
    <name evidence="15" type="ORF">CONPUDRAFT_106852</name>
</gene>
<evidence type="ECO:0000256" key="2">
    <source>
        <dbReference type="ARBA" id="ARBA00022723"/>
    </source>
</evidence>
<evidence type="ECO:0000256" key="7">
    <source>
        <dbReference type="ARBA" id="ARBA00023242"/>
    </source>
</evidence>